<protein>
    <recommendedName>
        <fullName evidence="3">DNA-directed DNA polymerase</fullName>
    </recommendedName>
</protein>
<evidence type="ECO:0008006" key="3">
    <source>
        <dbReference type="Google" id="ProtNLM"/>
    </source>
</evidence>
<name>A0A9P0CZC1_9CUCU</name>
<dbReference type="PANTHER" id="PTHR31511:SF12">
    <property type="entry name" value="RHO TERMINATION FACTOR N-TERMINAL DOMAIN-CONTAINING PROTEIN"/>
    <property type="match status" value="1"/>
</dbReference>
<organism evidence="1 2">
    <name type="scientific">Psylliodes chrysocephalus</name>
    <dbReference type="NCBI Taxonomy" id="3402493"/>
    <lineage>
        <taxon>Eukaryota</taxon>
        <taxon>Metazoa</taxon>
        <taxon>Ecdysozoa</taxon>
        <taxon>Arthropoda</taxon>
        <taxon>Hexapoda</taxon>
        <taxon>Insecta</taxon>
        <taxon>Pterygota</taxon>
        <taxon>Neoptera</taxon>
        <taxon>Endopterygota</taxon>
        <taxon>Coleoptera</taxon>
        <taxon>Polyphaga</taxon>
        <taxon>Cucujiformia</taxon>
        <taxon>Chrysomeloidea</taxon>
        <taxon>Chrysomelidae</taxon>
        <taxon>Galerucinae</taxon>
        <taxon>Alticini</taxon>
        <taxon>Psylliodes</taxon>
    </lineage>
</organism>
<accession>A0A9P0CZC1</accession>
<dbReference type="AlphaFoldDB" id="A0A9P0CZC1"/>
<dbReference type="EMBL" id="OV651833">
    <property type="protein sequence ID" value="CAH1107447.1"/>
    <property type="molecule type" value="Genomic_DNA"/>
</dbReference>
<dbReference type="InterPro" id="IPR038563">
    <property type="entry name" value="Endonuclease_7_sf"/>
</dbReference>
<dbReference type="GO" id="GO:0071897">
    <property type="term" value="P:DNA biosynthetic process"/>
    <property type="evidence" value="ECO:0007669"/>
    <property type="project" value="UniProtKB-ARBA"/>
</dbReference>
<dbReference type="SUPFAM" id="SSF53098">
    <property type="entry name" value="Ribonuclease H-like"/>
    <property type="match status" value="1"/>
</dbReference>
<dbReference type="PANTHER" id="PTHR31511">
    <property type="entry name" value="PROTEIN CBG23764"/>
    <property type="match status" value="1"/>
</dbReference>
<dbReference type="Gene3D" id="3.40.1800.10">
    <property type="entry name" value="His-Me finger endonucleases"/>
    <property type="match status" value="1"/>
</dbReference>
<dbReference type="InterPro" id="IPR004211">
    <property type="entry name" value="Endonuclease_7"/>
</dbReference>
<evidence type="ECO:0000313" key="2">
    <source>
        <dbReference type="Proteomes" id="UP001153636"/>
    </source>
</evidence>
<keyword evidence="2" id="KW-1185">Reference proteome</keyword>
<proteinExistence type="predicted"/>
<sequence>MPMIKVNTCLGGEFIKKTGETEIREKKYFNTKNEVIDLGTDLDYWFEVFVKEKILNKLSEFQERDSNWALDQISSLEININKFEMGIGYSSFIDLPKEIAKKQACVNIRNMDRACFAWSIVSALYPSKNKNNRPSSYPHYTNVLNLKGLTFPVTLNQVPIFEKNNENISVNIYELEMQSESKFIVAPVYLTKQKREKHVNLLIIQNKYKPKGNDYEPDNDDDESDEEEIKYHFCYIKNLSRLLYKQLSKHKSKKYICDRCLNYFNSEMKLNNHIDYCEKLDDCRIDFPKYPYIKFKNFVYQERVPFIIYADFESLLKPFVDVNKKRKRSGSKSLTKTSRYQKHQAYSAGLYFKCNYNNKFSFYKSNRGLDCMSWFSREIENTAKFVSSKLKNVEPLNTAVSLKDASSTCHICKNSFKDTDKIVRDHCHLTGNFRGYAHNKCNLNYKNSFVIPVVFHNLSGYDAHFIIRDLAKRNQITLLPENKEKYISFTVHDKKTTIKFRFIDSFRFMGCSLDKLSATLKPENFTDLKNEFLDLDEEKFKLLTRKGVFFYDYLTNIERLEETELPNQNSFYNKLMDQHITDTDYNHAKLVWEKFNLKTLGDYSDLYMKTDILLLASVFETFRDTCFKTYGLDPAHYYTVPGYTWDCMLKYTKCALETIQDVDMLLFFEGGIRGGISQCCNRYGEANNKYMSDFDSTKPSKYLMYFDVNNLYGWAMSQPLPYGGFEWVDTNIDVTQIPNDAPEGYMLEVDLEYPQNIHDQHKDLPFCAEHRPPPGSKLSKLMTTLCNKEKYIIHYQNLKQALAHGLILTKIHRVLKFKQSPWLKSYIELNTLLRSRATTEFEKNLYKLMNNAVFGKTMQNLRKHRVVKLVRNWNGRMGAKNLISSPKFYSRTIFDESLMAVELKKSRIEFNKPLYVGMAILDISKICVYEFHYDYMLEKFPLDECKLLYTDTDSLIYEIECNDVYEEEKNKIINFEFDHFHRAWVSNELHQVYSRKSSWCHESFNELVFELKERYDCDEDLHKNKKRRFI</sequence>
<dbReference type="InterPro" id="IPR012337">
    <property type="entry name" value="RNaseH-like_sf"/>
</dbReference>
<dbReference type="SUPFAM" id="SSF56672">
    <property type="entry name" value="DNA/RNA polymerases"/>
    <property type="match status" value="1"/>
</dbReference>
<dbReference type="InterPro" id="IPR044925">
    <property type="entry name" value="His-Me_finger_sf"/>
</dbReference>
<dbReference type="OrthoDB" id="6602337at2759"/>
<evidence type="ECO:0000313" key="1">
    <source>
        <dbReference type="EMBL" id="CAH1107447.1"/>
    </source>
</evidence>
<reference evidence="1" key="1">
    <citation type="submission" date="2022-01" db="EMBL/GenBank/DDBJ databases">
        <authorList>
            <person name="King R."/>
        </authorList>
    </citation>
    <scope>NUCLEOTIDE SEQUENCE</scope>
</reference>
<dbReference type="Proteomes" id="UP001153636">
    <property type="component" value="Chromosome 21"/>
</dbReference>
<gene>
    <name evidence="1" type="ORF">PSYICH_LOCUS8087</name>
</gene>
<dbReference type="InterPro" id="IPR043502">
    <property type="entry name" value="DNA/RNA_pol_sf"/>
</dbReference>
<dbReference type="SUPFAM" id="SSF54060">
    <property type="entry name" value="His-Me finger endonucleases"/>
    <property type="match status" value="1"/>
</dbReference>
<dbReference type="GO" id="GO:0042575">
    <property type="term" value="C:DNA polymerase complex"/>
    <property type="evidence" value="ECO:0007669"/>
    <property type="project" value="UniProtKB-ARBA"/>
</dbReference>
<dbReference type="Pfam" id="PF02945">
    <property type="entry name" value="Endonuclease_7"/>
    <property type="match status" value="1"/>
</dbReference>